<dbReference type="PRINTS" id="PR01768">
    <property type="entry name" value="TRPVRECEPTOR"/>
</dbReference>
<dbReference type="InterPro" id="IPR002110">
    <property type="entry name" value="Ankyrin_rpt"/>
</dbReference>
<evidence type="ECO:0000256" key="11">
    <source>
        <dbReference type="PROSITE-ProRule" id="PRU00023"/>
    </source>
</evidence>
<keyword evidence="14" id="KW-1185">Reference proteome</keyword>
<evidence type="ECO:0000256" key="10">
    <source>
        <dbReference type="ARBA" id="ARBA00023303"/>
    </source>
</evidence>
<accession>A0ABD1JYL8</accession>
<evidence type="ECO:0000313" key="13">
    <source>
        <dbReference type="EMBL" id="KAL2091833.1"/>
    </source>
</evidence>
<dbReference type="InterPro" id="IPR008347">
    <property type="entry name" value="TrpV1-4"/>
</dbReference>
<keyword evidence="3" id="KW-0472">Membrane</keyword>
<keyword evidence="4" id="KW-0109">Calcium transport</keyword>
<name>A0ABD1JYL8_9TELE</name>
<dbReference type="SUPFAM" id="SSF48403">
    <property type="entry name" value="Ankyrin repeat"/>
    <property type="match status" value="1"/>
</dbReference>
<dbReference type="SMART" id="SM00248">
    <property type="entry name" value="ANK"/>
    <property type="match status" value="2"/>
</dbReference>
<dbReference type="InterPro" id="IPR024862">
    <property type="entry name" value="TRPV"/>
</dbReference>
<feature type="compositionally biased region" description="Basic residues" evidence="12">
    <location>
        <begin position="142"/>
        <end position="151"/>
    </location>
</feature>
<feature type="region of interest" description="Disordered" evidence="12">
    <location>
        <begin position="16"/>
        <end position="88"/>
    </location>
</feature>
<evidence type="ECO:0000256" key="7">
    <source>
        <dbReference type="ARBA" id="ARBA00022837"/>
    </source>
</evidence>
<dbReference type="PROSITE" id="PS50088">
    <property type="entry name" value="ANK_REPEAT"/>
    <property type="match status" value="1"/>
</dbReference>
<dbReference type="GO" id="GO:0005886">
    <property type="term" value="C:plasma membrane"/>
    <property type="evidence" value="ECO:0007669"/>
    <property type="project" value="UniProtKB-SubCell"/>
</dbReference>
<dbReference type="Pfam" id="PF12796">
    <property type="entry name" value="Ank_2"/>
    <property type="match status" value="1"/>
</dbReference>
<dbReference type="EMBL" id="JBHFQA010000010">
    <property type="protein sequence ID" value="KAL2091833.1"/>
    <property type="molecule type" value="Genomic_DNA"/>
</dbReference>
<comment type="caution">
    <text evidence="13">The sequence shown here is derived from an EMBL/GenBank/DDBJ whole genome shotgun (WGS) entry which is preliminary data.</text>
</comment>
<evidence type="ECO:0000256" key="12">
    <source>
        <dbReference type="SAM" id="MobiDB-lite"/>
    </source>
</evidence>
<dbReference type="PANTHER" id="PTHR10582">
    <property type="entry name" value="TRANSIENT RECEPTOR POTENTIAL ION CHANNEL PROTEIN"/>
    <property type="match status" value="1"/>
</dbReference>
<keyword evidence="10" id="KW-0407">Ion channel</keyword>
<sequence>MNEGRSVAATLLRRYRVAMTETESPPPSSANASAATSQPSGDSTDTHREADANFPLSSLDDLFESEEGSSPPSQDPSARPGQQGDSKQNLRIKFQGAFKKGISNPMDLLESTIYESPVAPGSKKAPMDSLFDYGTCRETNNQKRRRKKLPRGKAEMSCDEDPAADPPKVVKIFNRSLLFDAVSRAEPEALDGLLEYLQSREKRLTDEDLREPSTGKTCLPKALLNLYSGQNNTIPLLVDIAEQTGNLREFINTPFRDVYYRGQTALHIAIERRCKKYLELLVEKGADVHAQARGRFFQPKNEGGYFYFGELPLSLAACTNQPDMVHYLTENPHKKADLRRQDSRGNTVLHALVHVADNTRDNTRFLTKMYDCCSSRAPSSTLTATWR</sequence>
<evidence type="ECO:0000256" key="5">
    <source>
        <dbReference type="ARBA" id="ARBA00022673"/>
    </source>
</evidence>
<evidence type="ECO:0000256" key="6">
    <source>
        <dbReference type="ARBA" id="ARBA00022737"/>
    </source>
</evidence>
<organism evidence="13 14">
    <name type="scientific">Coilia grayii</name>
    <name type="common">Gray's grenadier anchovy</name>
    <dbReference type="NCBI Taxonomy" id="363190"/>
    <lineage>
        <taxon>Eukaryota</taxon>
        <taxon>Metazoa</taxon>
        <taxon>Chordata</taxon>
        <taxon>Craniata</taxon>
        <taxon>Vertebrata</taxon>
        <taxon>Euteleostomi</taxon>
        <taxon>Actinopterygii</taxon>
        <taxon>Neopterygii</taxon>
        <taxon>Teleostei</taxon>
        <taxon>Clupei</taxon>
        <taxon>Clupeiformes</taxon>
        <taxon>Clupeoidei</taxon>
        <taxon>Engraulidae</taxon>
        <taxon>Coilinae</taxon>
        <taxon>Coilia</taxon>
    </lineage>
</organism>
<dbReference type="Proteomes" id="UP001591681">
    <property type="component" value="Unassembled WGS sequence"/>
</dbReference>
<protein>
    <recommendedName>
        <fullName evidence="15">Transient receptor potential cation channel subfamily V member 4</fullName>
    </recommendedName>
</protein>
<keyword evidence="5" id="KW-0107">Calcium channel</keyword>
<evidence type="ECO:0000256" key="3">
    <source>
        <dbReference type="ARBA" id="ARBA00022475"/>
    </source>
</evidence>
<dbReference type="InterPro" id="IPR008348">
    <property type="entry name" value="TrpV4"/>
</dbReference>
<keyword evidence="9" id="KW-0406">Ion transport</keyword>
<evidence type="ECO:0000313" key="14">
    <source>
        <dbReference type="Proteomes" id="UP001591681"/>
    </source>
</evidence>
<evidence type="ECO:0000256" key="4">
    <source>
        <dbReference type="ARBA" id="ARBA00022568"/>
    </source>
</evidence>
<feature type="compositionally biased region" description="Low complexity" evidence="12">
    <location>
        <begin position="29"/>
        <end position="40"/>
    </location>
</feature>
<evidence type="ECO:0008006" key="15">
    <source>
        <dbReference type="Google" id="ProtNLM"/>
    </source>
</evidence>
<gene>
    <name evidence="13" type="ORF">ACEWY4_011631</name>
</gene>
<proteinExistence type="predicted"/>
<keyword evidence="8 11" id="KW-0040">ANK repeat</keyword>
<dbReference type="AlphaFoldDB" id="A0ABD1JYL8"/>
<evidence type="ECO:0000256" key="9">
    <source>
        <dbReference type="ARBA" id="ARBA00023065"/>
    </source>
</evidence>
<comment type="subcellular location">
    <subcellularLocation>
        <location evidence="1">Cell membrane</location>
        <topology evidence="1">Multi-pass membrane protein</topology>
    </subcellularLocation>
</comment>
<dbReference type="GO" id="GO:0005262">
    <property type="term" value="F:calcium channel activity"/>
    <property type="evidence" value="ECO:0007669"/>
    <property type="project" value="UniProtKB-KW"/>
</dbReference>
<dbReference type="Gene3D" id="1.25.40.20">
    <property type="entry name" value="Ankyrin repeat-containing domain"/>
    <property type="match status" value="1"/>
</dbReference>
<dbReference type="PRINTS" id="PR01769">
    <property type="entry name" value="VRL2RECEPTOR"/>
</dbReference>
<keyword evidence="2" id="KW-0813">Transport</keyword>
<keyword evidence="3" id="KW-1003">Cell membrane</keyword>
<evidence type="ECO:0000256" key="8">
    <source>
        <dbReference type="ARBA" id="ARBA00023043"/>
    </source>
</evidence>
<evidence type="ECO:0000256" key="1">
    <source>
        <dbReference type="ARBA" id="ARBA00004651"/>
    </source>
</evidence>
<feature type="region of interest" description="Disordered" evidence="12">
    <location>
        <begin position="139"/>
        <end position="163"/>
    </location>
</feature>
<reference evidence="13 14" key="1">
    <citation type="submission" date="2024-09" db="EMBL/GenBank/DDBJ databases">
        <title>A chromosome-level genome assembly of Gray's grenadier anchovy, Coilia grayii.</title>
        <authorList>
            <person name="Fu Z."/>
        </authorList>
    </citation>
    <scope>NUCLEOTIDE SEQUENCE [LARGE SCALE GENOMIC DNA]</scope>
    <source>
        <strain evidence="13">G4</strain>
        <tissue evidence="13">Muscle</tissue>
    </source>
</reference>
<feature type="repeat" description="ANK" evidence="11">
    <location>
        <begin position="261"/>
        <end position="293"/>
    </location>
</feature>
<dbReference type="PROSITE" id="PS50297">
    <property type="entry name" value="ANK_REP_REGION"/>
    <property type="match status" value="1"/>
</dbReference>
<keyword evidence="6" id="KW-0677">Repeat</keyword>
<keyword evidence="7" id="KW-0106">Calcium</keyword>
<dbReference type="PANTHER" id="PTHR10582:SF4">
    <property type="entry name" value="TRANSIENT RECEPTOR POTENTIAL CATION CHANNEL SUBFAMILY V MEMBER 4"/>
    <property type="match status" value="1"/>
</dbReference>
<dbReference type="InterPro" id="IPR036770">
    <property type="entry name" value="Ankyrin_rpt-contain_sf"/>
</dbReference>
<evidence type="ECO:0000256" key="2">
    <source>
        <dbReference type="ARBA" id="ARBA00022448"/>
    </source>
</evidence>